<dbReference type="Pfam" id="PF07165">
    <property type="entry name" value="DUF1397"/>
    <property type="match status" value="1"/>
</dbReference>
<dbReference type="AlphaFoldDB" id="A0A023GA68"/>
<dbReference type="EMBL" id="GBBM01004282">
    <property type="protein sequence ID" value="JAC31136.1"/>
    <property type="molecule type" value="mRNA"/>
</dbReference>
<evidence type="ECO:0000256" key="1">
    <source>
        <dbReference type="SAM" id="SignalP"/>
    </source>
</evidence>
<sequence>MKLAVLGVVLCAITVATVFSEELALKPGCTRDQLNACGSDFLVYSNVTKLPEGGKEFDDYCKYLAEQISCSEEFVQRCLDGIPRVAVVIGLQAMDELYEATCTEGNEQNEIYHKSIACLNKVGTDLNRCHKTMRDDMEKGIVVAPKDKTSGYACCAFHTVEDCFDEALEGCSDTPAKQFMHEIMEKVFGEPLSLVCGQYMRGSDACKELPKLPFPTDDKNFGKSTLMELAIDHAGSFFNKH</sequence>
<keyword evidence="1" id="KW-0732">Signal</keyword>
<dbReference type="PANTHER" id="PTHR33964">
    <property type="entry name" value="RE45066P-RELATED"/>
    <property type="match status" value="1"/>
</dbReference>
<name>A0A023GA68_AMBTT</name>
<dbReference type="PANTHER" id="PTHR33964:SF1">
    <property type="entry name" value="RE45066P"/>
    <property type="match status" value="1"/>
</dbReference>
<proteinExistence type="evidence at transcript level"/>
<feature type="signal peptide" evidence="1">
    <location>
        <begin position="1"/>
        <end position="20"/>
    </location>
</feature>
<reference evidence="2" key="1">
    <citation type="submission" date="2014-03" db="EMBL/GenBank/DDBJ databases">
        <title>The sialotranscriptome of Amblyomma triste, Amblyomma parvum and Amblyomma cajennense ticks, uncovered by 454-based RNA-seq.</title>
        <authorList>
            <person name="Garcia G.R."/>
            <person name="Gardinassi L.G."/>
            <person name="Ribeiro J.M."/>
            <person name="Anatriello E."/>
            <person name="Ferreira B.R."/>
            <person name="Moreira H.N."/>
            <person name="Mafra C."/>
            <person name="Olegario M.M."/>
            <person name="Szabo P.J."/>
            <person name="Miranda-Santos I.K."/>
            <person name="Maruyama S.R."/>
        </authorList>
    </citation>
    <scope>NUCLEOTIDE SEQUENCE</scope>
    <source>
        <strain evidence="2">Mato Grasso do Sul</strain>
        <tissue evidence="2">Salivary glands</tissue>
    </source>
</reference>
<organism evidence="2">
    <name type="scientific">Amblyomma triste</name>
    <name type="common">Neotropical tick</name>
    <dbReference type="NCBI Taxonomy" id="251400"/>
    <lineage>
        <taxon>Eukaryota</taxon>
        <taxon>Metazoa</taxon>
        <taxon>Ecdysozoa</taxon>
        <taxon>Arthropoda</taxon>
        <taxon>Chelicerata</taxon>
        <taxon>Arachnida</taxon>
        <taxon>Acari</taxon>
        <taxon>Parasitiformes</taxon>
        <taxon>Ixodida</taxon>
        <taxon>Ixodoidea</taxon>
        <taxon>Ixodidae</taxon>
        <taxon>Amblyomminae</taxon>
        <taxon>Amblyomma</taxon>
    </lineage>
</organism>
<protein>
    <submittedName>
        <fullName evidence="2">Putative secreted protein</fullName>
    </submittedName>
</protein>
<accession>A0A023GA68</accession>
<evidence type="ECO:0000313" key="2">
    <source>
        <dbReference type="EMBL" id="JAC31136.1"/>
    </source>
</evidence>
<feature type="chain" id="PRO_5001521822" evidence="1">
    <location>
        <begin position="21"/>
        <end position="241"/>
    </location>
</feature>
<dbReference type="InterPro" id="IPR009832">
    <property type="entry name" value="DUF1397"/>
</dbReference>